<organism evidence="6 7">
    <name type="scientific">Mesorhizobium vachelliae</name>
    <dbReference type="NCBI Taxonomy" id="3072309"/>
    <lineage>
        <taxon>Bacteria</taxon>
        <taxon>Pseudomonadati</taxon>
        <taxon>Pseudomonadota</taxon>
        <taxon>Alphaproteobacteria</taxon>
        <taxon>Hyphomicrobiales</taxon>
        <taxon>Phyllobacteriaceae</taxon>
        <taxon>Mesorhizobium</taxon>
    </lineage>
</organism>
<dbReference type="Gene3D" id="1.10.10.10">
    <property type="entry name" value="Winged helix-like DNA-binding domain superfamily/Winged helix DNA-binding domain"/>
    <property type="match status" value="1"/>
</dbReference>
<dbReference type="Pfam" id="PF03466">
    <property type="entry name" value="LysR_substrate"/>
    <property type="match status" value="1"/>
</dbReference>
<dbReference type="EMBL" id="JAVIIQ010000013">
    <property type="protein sequence ID" value="MDX8534533.1"/>
    <property type="molecule type" value="Genomic_DNA"/>
</dbReference>
<sequence length="308" mass="33462">MGKFGKTEGKALRFDLTDMRLFLAVVEQGSLTKGSEIMNLALASVSERISGMESSLGAQLLERNRRGVTTTAAGDALVRHARLILNQVEQMRGELRTYGTGLKGRIRLLSNTAGLAAFLPHRLCRFLVAYPDLSIDLGERPSTEIALTIAEGRADLGVVADIADLAALQTRVIAQDQLVVVMSETHRISDRRSVAFADVVGEPFVGLSDAALEAHLGERAARLGRQIYYRIQLRRIEHVAMLVKSGVGIAILSEASTQDLTRLGLAIVPLRDPWALRQLHLCAHDFSALTPHASLLAQELMEPKVAAS</sequence>
<comment type="caution">
    <text evidence="6">The sequence shown here is derived from an EMBL/GenBank/DDBJ whole genome shotgun (WGS) entry which is preliminary data.</text>
</comment>
<keyword evidence="2" id="KW-0805">Transcription regulation</keyword>
<dbReference type="SUPFAM" id="SSF53850">
    <property type="entry name" value="Periplasmic binding protein-like II"/>
    <property type="match status" value="1"/>
</dbReference>
<keyword evidence="3" id="KW-0238">DNA-binding</keyword>
<reference evidence="6 7" key="1">
    <citation type="submission" date="2023-08" db="EMBL/GenBank/DDBJ databases">
        <title>Implementing the SeqCode for naming new Mesorhizobium species isolated from Vachellia karroo root nodules.</title>
        <authorList>
            <person name="Van Lill M."/>
        </authorList>
    </citation>
    <scope>NUCLEOTIDE SEQUENCE [LARGE SCALE GENOMIC DNA]</scope>
    <source>
        <strain evidence="6 7">VK25D</strain>
    </source>
</reference>
<evidence type="ECO:0000313" key="6">
    <source>
        <dbReference type="EMBL" id="MDX8534533.1"/>
    </source>
</evidence>
<protein>
    <submittedName>
        <fullName evidence="6">LysR substrate-binding domain-containing protein</fullName>
    </submittedName>
</protein>
<dbReference type="InterPro" id="IPR036388">
    <property type="entry name" value="WH-like_DNA-bd_sf"/>
</dbReference>
<keyword evidence="7" id="KW-1185">Reference proteome</keyword>
<comment type="similarity">
    <text evidence="1">Belongs to the LysR transcriptional regulatory family.</text>
</comment>
<dbReference type="InterPro" id="IPR036390">
    <property type="entry name" value="WH_DNA-bd_sf"/>
</dbReference>
<dbReference type="PANTHER" id="PTHR30419:SF2">
    <property type="entry name" value="LYSR FAMILY TRANSCRIPTIONAL REGULATOR"/>
    <property type="match status" value="1"/>
</dbReference>
<name>A0ABU5A9Z8_9HYPH</name>
<dbReference type="InterPro" id="IPR000847">
    <property type="entry name" value="LysR_HTH_N"/>
</dbReference>
<evidence type="ECO:0000256" key="3">
    <source>
        <dbReference type="ARBA" id="ARBA00023125"/>
    </source>
</evidence>
<dbReference type="RefSeq" id="WP_320252132.1">
    <property type="nucleotide sequence ID" value="NZ_JAVIIQ010000013.1"/>
</dbReference>
<dbReference type="Pfam" id="PF00126">
    <property type="entry name" value="HTH_1"/>
    <property type="match status" value="1"/>
</dbReference>
<dbReference type="SUPFAM" id="SSF46785">
    <property type="entry name" value="Winged helix' DNA-binding domain"/>
    <property type="match status" value="1"/>
</dbReference>
<dbReference type="CDD" id="cd08421">
    <property type="entry name" value="PBP2_LTTR_like_1"/>
    <property type="match status" value="1"/>
</dbReference>
<evidence type="ECO:0000256" key="2">
    <source>
        <dbReference type="ARBA" id="ARBA00023015"/>
    </source>
</evidence>
<dbReference type="Gene3D" id="3.40.190.290">
    <property type="match status" value="1"/>
</dbReference>
<dbReference type="PROSITE" id="PS50931">
    <property type="entry name" value="HTH_LYSR"/>
    <property type="match status" value="1"/>
</dbReference>
<dbReference type="InterPro" id="IPR005119">
    <property type="entry name" value="LysR_subst-bd"/>
</dbReference>
<gene>
    <name evidence="6" type="ORF">RFM42_26320</name>
</gene>
<dbReference type="Proteomes" id="UP001285154">
    <property type="component" value="Unassembled WGS sequence"/>
</dbReference>
<evidence type="ECO:0000256" key="4">
    <source>
        <dbReference type="ARBA" id="ARBA00023163"/>
    </source>
</evidence>
<evidence type="ECO:0000259" key="5">
    <source>
        <dbReference type="PROSITE" id="PS50931"/>
    </source>
</evidence>
<dbReference type="PANTHER" id="PTHR30419">
    <property type="entry name" value="HTH-TYPE TRANSCRIPTIONAL REGULATOR YBHD"/>
    <property type="match status" value="1"/>
</dbReference>
<keyword evidence="4" id="KW-0804">Transcription</keyword>
<proteinExistence type="inferred from homology"/>
<feature type="domain" description="HTH lysR-type" evidence="5">
    <location>
        <begin position="14"/>
        <end position="71"/>
    </location>
</feature>
<evidence type="ECO:0000313" key="7">
    <source>
        <dbReference type="Proteomes" id="UP001285154"/>
    </source>
</evidence>
<accession>A0ABU5A9Z8</accession>
<evidence type="ECO:0000256" key="1">
    <source>
        <dbReference type="ARBA" id="ARBA00009437"/>
    </source>
</evidence>
<dbReference type="InterPro" id="IPR050950">
    <property type="entry name" value="HTH-type_LysR_regulators"/>
</dbReference>